<feature type="domain" description="Tip attachment protein J" evidence="1">
    <location>
        <begin position="241"/>
        <end position="403"/>
    </location>
</feature>
<dbReference type="InterPro" id="IPR056490">
    <property type="entry name" value="Rcc01698_C"/>
</dbReference>
<keyword evidence="4" id="KW-1185">Reference proteome</keyword>
<comment type="caution">
    <text evidence="3">The sequence shown here is derived from an EMBL/GenBank/DDBJ whole genome shotgun (WGS) entry which is preliminary data.</text>
</comment>
<feature type="domain" description="Rcc01698-like C-terminal" evidence="2">
    <location>
        <begin position="503"/>
        <end position="598"/>
    </location>
</feature>
<protein>
    <submittedName>
        <fullName evidence="3">Uncharacterized protein</fullName>
    </submittedName>
</protein>
<dbReference type="InterPro" id="IPR032876">
    <property type="entry name" value="J_dom"/>
</dbReference>
<evidence type="ECO:0000313" key="3">
    <source>
        <dbReference type="EMBL" id="GER05035.1"/>
    </source>
</evidence>
<accession>A0A5A7NBN6</accession>
<evidence type="ECO:0000259" key="1">
    <source>
        <dbReference type="Pfam" id="PF13550"/>
    </source>
</evidence>
<evidence type="ECO:0000313" key="4">
    <source>
        <dbReference type="Proteomes" id="UP000324996"/>
    </source>
</evidence>
<name>A0A5A7NBN6_9PROT</name>
<proteinExistence type="predicted"/>
<dbReference type="Pfam" id="PF13550">
    <property type="entry name" value="Phage-tail_3"/>
    <property type="match status" value="1"/>
</dbReference>
<dbReference type="Pfam" id="PF23666">
    <property type="entry name" value="Rcc01698_C"/>
    <property type="match status" value="1"/>
</dbReference>
<dbReference type="Proteomes" id="UP000324996">
    <property type="component" value="Unassembled WGS sequence"/>
</dbReference>
<dbReference type="EMBL" id="BKCN01000016">
    <property type="protein sequence ID" value="GER05035.1"/>
    <property type="molecule type" value="Genomic_DNA"/>
</dbReference>
<sequence length="755" mass="80553">MASLLLRTVGTALGGSIGGLLGAAVGGIIDRSIFFGNGGEREGPRLDDLSVQSSALGSPIPLVFGTARVAGNVLWSSGLIEKRTQSKQSSGGKGAKSATTVEFSYSVSMAVGLSARPILDIGRIWADGKLLRDQAGAWLSPARLRVYRGLETQEPDPLIEAHEGVANAPAFRGLAYAVLEGLELAEFANRAPNLSFEVMADEGLTSGRLLQQIGAEAGMRDIALLDMDQPITGLAVARDIAARAAMEGVLALFPASASEGSGALGFRGLLSGDERTVPLKDLGTAATDGSGDRFSVRIEREQGADLWQEMAVRYGDPQRDFQPSVQRARRQQSHTERRFTVDSPLFVTADRAKKQAELLLALSWMKQENHQLLLPSDYATLEVGDRIVYPVDGRMFRLLITEMTIAADHVEVTAHPIGPLPDLVLAGAASGTFTPPVVLPVGISLVHLLDLPGLGFGSGVVAGTPRLLAAMAGPSPGWRGGSVYLSRDQGENYDLITSSRASAIIGETVTTLPAGTAVYWDEHHELFIRLVRPDMALESRSALAVLNGANVAVVGDEIIQFRNAHLEPDGRYRLRGLLRGRNGTEWAMHGHQAGERFILLDGGALIEIDAPVALFGQSTLIKAVSVNAALDDTDASVFSYGGRALMPLAPVHVRAQRLPDLDLAIQWLRRTRVGGDWLDGRDVPLGEEAEGYELDILSNGTRLRTLSTSTPSLIYSLDQQMADFGSPQSRIEIALYQMSASVGRGFAASGFVDMA</sequence>
<evidence type="ECO:0000259" key="2">
    <source>
        <dbReference type="Pfam" id="PF23666"/>
    </source>
</evidence>
<gene>
    <name evidence="3" type="ORF">JCM17846_27170</name>
</gene>
<reference evidence="3 4" key="1">
    <citation type="submission" date="2019-09" db="EMBL/GenBank/DDBJ databases">
        <title>NBRP : Genome information of microbial organism related human and environment.</title>
        <authorList>
            <person name="Hattori M."/>
            <person name="Oshima K."/>
            <person name="Inaba H."/>
            <person name="Suda W."/>
            <person name="Sakamoto M."/>
            <person name="Iino T."/>
            <person name="Kitahara M."/>
            <person name="Oshida Y."/>
            <person name="Iida T."/>
            <person name="Kudo T."/>
            <person name="Itoh T."/>
            <person name="Ohkuma M."/>
        </authorList>
    </citation>
    <scope>NUCLEOTIDE SEQUENCE [LARGE SCALE GENOMIC DNA]</scope>
    <source>
        <strain evidence="3 4">Q-1</strain>
    </source>
</reference>
<dbReference type="RefSeq" id="WP_042087030.1">
    <property type="nucleotide sequence ID" value="NZ_BKCN01000016.1"/>
</dbReference>
<organism evidence="3 4">
    <name type="scientific">Iodidimonas nitroreducens</name>
    <dbReference type="NCBI Taxonomy" id="1236968"/>
    <lineage>
        <taxon>Bacteria</taxon>
        <taxon>Pseudomonadati</taxon>
        <taxon>Pseudomonadota</taxon>
        <taxon>Alphaproteobacteria</taxon>
        <taxon>Iodidimonadales</taxon>
        <taxon>Iodidimonadaceae</taxon>
        <taxon>Iodidimonas</taxon>
    </lineage>
</organism>
<dbReference type="AlphaFoldDB" id="A0A5A7NBN6"/>